<organism evidence="2 3">
    <name type="scientific">Phascolomyces articulosus</name>
    <dbReference type="NCBI Taxonomy" id="60185"/>
    <lineage>
        <taxon>Eukaryota</taxon>
        <taxon>Fungi</taxon>
        <taxon>Fungi incertae sedis</taxon>
        <taxon>Mucoromycota</taxon>
        <taxon>Mucoromycotina</taxon>
        <taxon>Mucoromycetes</taxon>
        <taxon>Mucorales</taxon>
        <taxon>Lichtheimiaceae</taxon>
        <taxon>Phascolomyces</taxon>
    </lineage>
</organism>
<dbReference type="Proteomes" id="UP001209540">
    <property type="component" value="Unassembled WGS sequence"/>
</dbReference>
<dbReference type="EMBL" id="JAIXMP010000009">
    <property type="protein sequence ID" value="KAI9268245.1"/>
    <property type="molecule type" value="Genomic_DNA"/>
</dbReference>
<name>A0AAD5KDC1_9FUNG</name>
<sequence length="425" mass="48304">MQLLQNQISPFSLKNTGSFTLLTYLKLPTNNLKAKYTGSSDQLRLRLIDIFRQCPNLIYLFLDICIARDLTCITAAVLKAVDYCKQLETLVISNKAEMPATLLSWDNDINNADQDDIIYYSYTKKKSNQRKHRRHHSNDNPSTFIATTPSSLTSSSSVPFKSKEVNNNSSSNKKERKGLTKLILDVGGLVFDFDFIDSILQKAHKTLELFHLIGTVVPVLDNNNFYFNNNNNKRLLQRLGSYGIPNLCELSLSACFDGDASVEETNNGLIQFIFKCPRLQAIRINGPGSNRVHQSLSHMRAAKKNYKLNKRTSCPLVNDQVLEAIGTYCPLLRHLYIDGLRQHTRDGLLRFATMVGGIKRSQLVELAIDMERKSVLTLVNELQSLRRLTLLPSRGFYMIELFEDRVVVQKTLINRGGELIEHTQR</sequence>
<evidence type="ECO:0000313" key="2">
    <source>
        <dbReference type="EMBL" id="KAI9268245.1"/>
    </source>
</evidence>
<protein>
    <submittedName>
        <fullName evidence="2">Uncharacterized protein</fullName>
    </submittedName>
</protein>
<feature type="compositionally biased region" description="Low complexity" evidence="1">
    <location>
        <begin position="147"/>
        <end position="157"/>
    </location>
</feature>
<reference evidence="2" key="2">
    <citation type="submission" date="2023-02" db="EMBL/GenBank/DDBJ databases">
        <authorList>
            <consortium name="DOE Joint Genome Institute"/>
            <person name="Mondo S.J."/>
            <person name="Chang Y."/>
            <person name="Wang Y."/>
            <person name="Ahrendt S."/>
            <person name="Andreopoulos W."/>
            <person name="Barry K."/>
            <person name="Beard J."/>
            <person name="Benny G.L."/>
            <person name="Blankenship S."/>
            <person name="Bonito G."/>
            <person name="Cuomo C."/>
            <person name="Desiro A."/>
            <person name="Gervers K.A."/>
            <person name="Hundley H."/>
            <person name="Kuo A."/>
            <person name="LaButti K."/>
            <person name="Lang B.F."/>
            <person name="Lipzen A."/>
            <person name="O'Donnell K."/>
            <person name="Pangilinan J."/>
            <person name="Reynolds N."/>
            <person name="Sandor L."/>
            <person name="Smith M.W."/>
            <person name="Tsang A."/>
            <person name="Grigoriev I.V."/>
            <person name="Stajich J.E."/>
            <person name="Spatafora J.W."/>
        </authorList>
    </citation>
    <scope>NUCLEOTIDE SEQUENCE</scope>
    <source>
        <strain evidence="2">RSA 2281</strain>
    </source>
</reference>
<evidence type="ECO:0000256" key="1">
    <source>
        <dbReference type="SAM" id="MobiDB-lite"/>
    </source>
</evidence>
<dbReference type="AlphaFoldDB" id="A0AAD5KDC1"/>
<dbReference type="InterPro" id="IPR032675">
    <property type="entry name" value="LRR_dom_sf"/>
</dbReference>
<keyword evidence="3" id="KW-1185">Reference proteome</keyword>
<dbReference type="Gene3D" id="3.80.10.10">
    <property type="entry name" value="Ribonuclease Inhibitor"/>
    <property type="match status" value="1"/>
</dbReference>
<reference evidence="2" key="1">
    <citation type="journal article" date="2022" name="IScience">
        <title>Evolution of zygomycete secretomes and the origins of terrestrial fungal ecologies.</title>
        <authorList>
            <person name="Chang Y."/>
            <person name="Wang Y."/>
            <person name="Mondo S."/>
            <person name="Ahrendt S."/>
            <person name="Andreopoulos W."/>
            <person name="Barry K."/>
            <person name="Beard J."/>
            <person name="Benny G.L."/>
            <person name="Blankenship S."/>
            <person name="Bonito G."/>
            <person name="Cuomo C."/>
            <person name="Desiro A."/>
            <person name="Gervers K.A."/>
            <person name="Hundley H."/>
            <person name="Kuo A."/>
            <person name="LaButti K."/>
            <person name="Lang B.F."/>
            <person name="Lipzen A."/>
            <person name="O'Donnell K."/>
            <person name="Pangilinan J."/>
            <person name="Reynolds N."/>
            <person name="Sandor L."/>
            <person name="Smith M.E."/>
            <person name="Tsang A."/>
            <person name="Grigoriev I.V."/>
            <person name="Stajich J.E."/>
            <person name="Spatafora J.W."/>
        </authorList>
    </citation>
    <scope>NUCLEOTIDE SEQUENCE</scope>
    <source>
        <strain evidence="2">RSA 2281</strain>
    </source>
</reference>
<accession>A0AAD5KDC1</accession>
<feature type="region of interest" description="Disordered" evidence="1">
    <location>
        <begin position="126"/>
        <end position="173"/>
    </location>
</feature>
<comment type="caution">
    <text evidence="2">The sequence shown here is derived from an EMBL/GenBank/DDBJ whole genome shotgun (WGS) entry which is preliminary data.</text>
</comment>
<feature type="compositionally biased region" description="Basic residues" evidence="1">
    <location>
        <begin position="126"/>
        <end position="136"/>
    </location>
</feature>
<dbReference type="SUPFAM" id="SSF52047">
    <property type="entry name" value="RNI-like"/>
    <property type="match status" value="1"/>
</dbReference>
<proteinExistence type="predicted"/>
<evidence type="ECO:0000313" key="3">
    <source>
        <dbReference type="Proteomes" id="UP001209540"/>
    </source>
</evidence>
<gene>
    <name evidence="2" type="ORF">BDA99DRAFT_558411</name>
</gene>